<keyword evidence="3 5" id="KW-0067">ATP-binding</keyword>
<protein>
    <submittedName>
        <fullName evidence="5">ABC transporter ATP-binding protein</fullName>
    </submittedName>
</protein>
<reference evidence="5 6" key="1">
    <citation type="journal article" date="2011" name="J. Bacteriol.">
        <title>Genome sequence of the Mycobacterium colombiense type strain, CECT 3035.</title>
        <authorList>
            <person name="Gonzalez-Perez M."/>
            <person name="Murcia M.I."/>
            <person name="Landsman D."/>
            <person name="Jordan I.K."/>
            <person name="Marino-Ramirez L."/>
        </authorList>
    </citation>
    <scope>NUCLEOTIDE SEQUENCE [LARGE SCALE GENOMIC DNA]</scope>
    <source>
        <strain evidence="5 6">CECT 3035</strain>
    </source>
</reference>
<dbReference type="AlphaFoldDB" id="J4THD2"/>
<dbReference type="PANTHER" id="PTHR42788">
    <property type="entry name" value="TAURINE IMPORT ATP-BINDING PROTEIN-RELATED"/>
    <property type="match status" value="1"/>
</dbReference>
<dbReference type="Proteomes" id="UP000006455">
    <property type="component" value="Unassembled WGS sequence"/>
</dbReference>
<evidence type="ECO:0000259" key="4">
    <source>
        <dbReference type="PROSITE" id="PS50893"/>
    </source>
</evidence>
<dbReference type="eggNOG" id="COG1116">
    <property type="taxonomic scope" value="Bacteria"/>
</dbReference>
<dbReference type="EMBL" id="AFVW02000003">
    <property type="protein sequence ID" value="EJO88753.1"/>
    <property type="molecule type" value="Genomic_DNA"/>
</dbReference>
<accession>J4THD2</accession>
<dbReference type="SMART" id="SM00382">
    <property type="entry name" value="AAA"/>
    <property type="match status" value="1"/>
</dbReference>
<dbReference type="GO" id="GO:0005524">
    <property type="term" value="F:ATP binding"/>
    <property type="evidence" value="ECO:0007669"/>
    <property type="project" value="UniProtKB-KW"/>
</dbReference>
<name>J4THD2_9MYCO</name>
<dbReference type="SUPFAM" id="SSF52540">
    <property type="entry name" value="P-loop containing nucleoside triphosphate hydrolases"/>
    <property type="match status" value="1"/>
</dbReference>
<keyword evidence="2" id="KW-0547">Nucleotide-binding</keyword>
<dbReference type="STRING" id="1041522.GCA_002105755_03769"/>
<dbReference type="Pfam" id="PF00005">
    <property type="entry name" value="ABC_tran"/>
    <property type="match status" value="1"/>
</dbReference>
<keyword evidence="1" id="KW-0813">Transport</keyword>
<dbReference type="Gene3D" id="3.40.50.300">
    <property type="entry name" value="P-loop containing nucleotide triphosphate hydrolases"/>
    <property type="match status" value="1"/>
</dbReference>
<dbReference type="InterPro" id="IPR050166">
    <property type="entry name" value="ABC_transporter_ATP-bind"/>
</dbReference>
<dbReference type="InterPro" id="IPR003439">
    <property type="entry name" value="ABC_transporter-like_ATP-bd"/>
</dbReference>
<comment type="caution">
    <text evidence="5">The sequence shown here is derived from an EMBL/GenBank/DDBJ whole genome shotgun (WGS) entry which is preliminary data.</text>
</comment>
<dbReference type="InterPro" id="IPR027417">
    <property type="entry name" value="P-loop_NTPase"/>
</dbReference>
<evidence type="ECO:0000313" key="5">
    <source>
        <dbReference type="EMBL" id="EJO88753.1"/>
    </source>
</evidence>
<evidence type="ECO:0000256" key="2">
    <source>
        <dbReference type="ARBA" id="ARBA00022741"/>
    </source>
</evidence>
<sequence>MVAVQDFSLDIAAGELHVIVGPSGCGKSTLLGAIAGFTDITSGRIDLDGQLLCGPTRPTAAIGPDRVVVFQDSTLFPWFTVADNVSYGLVAQRRLSRRDAAEVAIERLRDVGLGDVARSYPGELSSGIQRRVEILRALVMEPTVLLLDEPFRGMDAISRSAMHDALLEIYDKSAVTVLFITHDIEEAVYLGTRVTVMTTRPGGTKATINVDLDRPRARSLITAPYFRELVADVSEAVRDEAKRAFDAGEREMVQ</sequence>
<dbReference type="GO" id="GO:0016887">
    <property type="term" value="F:ATP hydrolysis activity"/>
    <property type="evidence" value="ECO:0007669"/>
    <property type="project" value="InterPro"/>
</dbReference>
<evidence type="ECO:0000256" key="3">
    <source>
        <dbReference type="ARBA" id="ARBA00022840"/>
    </source>
</evidence>
<organism evidence="5 6">
    <name type="scientific">Mycobacterium colombiense CECT 3035</name>
    <dbReference type="NCBI Taxonomy" id="1041522"/>
    <lineage>
        <taxon>Bacteria</taxon>
        <taxon>Bacillati</taxon>
        <taxon>Actinomycetota</taxon>
        <taxon>Actinomycetes</taxon>
        <taxon>Mycobacteriales</taxon>
        <taxon>Mycobacteriaceae</taxon>
        <taxon>Mycobacterium</taxon>
        <taxon>Mycobacterium avium complex (MAC)</taxon>
    </lineage>
</organism>
<gene>
    <name evidence="5" type="ORF">MCOL_V210920</name>
</gene>
<feature type="domain" description="ABC transporter" evidence="4">
    <location>
        <begin position="2"/>
        <end position="224"/>
    </location>
</feature>
<evidence type="ECO:0000256" key="1">
    <source>
        <dbReference type="ARBA" id="ARBA00022448"/>
    </source>
</evidence>
<evidence type="ECO:0000313" key="6">
    <source>
        <dbReference type="Proteomes" id="UP000006455"/>
    </source>
</evidence>
<proteinExistence type="predicted"/>
<dbReference type="PROSITE" id="PS50893">
    <property type="entry name" value="ABC_TRANSPORTER_2"/>
    <property type="match status" value="1"/>
</dbReference>
<dbReference type="PANTHER" id="PTHR42788:SF10">
    <property type="entry name" value="ABC TRANSPORTER ATP-BINDING PROTEIN"/>
    <property type="match status" value="1"/>
</dbReference>
<dbReference type="InterPro" id="IPR003593">
    <property type="entry name" value="AAA+_ATPase"/>
</dbReference>